<evidence type="ECO:0000256" key="3">
    <source>
        <dbReference type="SAM" id="Phobius"/>
    </source>
</evidence>
<dbReference type="Proteomes" id="UP001369086">
    <property type="component" value="Unassembled WGS sequence"/>
</dbReference>
<evidence type="ECO:0000256" key="1">
    <source>
        <dbReference type="SAM" id="Coils"/>
    </source>
</evidence>
<feature type="transmembrane region" description="Helical" evidence="3">
    <location>
        <begin position="64"/>
        <end position="84"/>
    </location>
</feature>
<name>A0ABR0Y476_HUSHU</name>
<feature type="region of interest" description="Disordered" evidence="2">
    <location>
        <begin position="1"/>
        <end position="22"/>
    </location>
</feature>
<evidence type="ECO:0000313" key="4">
    <source>
        <dbReference type="EMBL" id="KAK6467134.1"/>
    </source>
</evidence>
<feature type="coiled-coil region" evidence="1">
    <location>
        <begin position="90"/>
        <end position="205"/>
    </location>
</feature>
<comment type="caution">
    <text evidence="4">The sequence shown here is derived from an EMBL/GenBank/DDBJ whole genome shotgun (WGS) entry which is preliminary data.</text>
</comment>
<organism evidence="4 5">
    <name type="scientific">Huso huso</name>
    <name type="common">Beluga</name>
    <name type="synonym">Acipenser huso</name>
    <dbReference type="NCBI Taxonomy" id="61971"/>
    <lineage>
        <taxon>Eukaryota</taxon>
        <taxon>Metazoa</taxon>
        <taxon>Chordata</taxon>
        <taxon>Craniata</taxon>
        <taxon>Vertebrata</taxon>
        <taxon>Euteleostomi</taxon>
        <taxon>Actinopterygii</taxon>
        <taxon>Chondrostei</taxon>
        <taxon>Acipenseriformes</taxon>
        <taxon>Acipenseridae</taxon>
        <taxon>Huso</taxon>
    </lineage>
</organism>
<protein>
    <submittedName>
        <fullName evidence="4">Uncharacterized protein</fullName>
    </submittedName>
</protein>
<keyword evidence="3" id="KW-0472">Membrane</keyword>
<evidence type="ECO:0000313" key="5">
    <source>
        <dbReference type="Proteomes" id="UP001369086"/>
    </source>
</evidence>
<feature type="compositionally biased region" description="Basic and acidic residues" evidence="2">
    <location>
        <begin position="206"/>
        <end position="217"/>
    </location>
</feature>
<dbReference type="EMBL" id="JAHFZB010000051">
    <property type="protein sequence ID" value="KAK6467134.1"/>
    <property type="molecule type" value="Genomic_DNA"/>
</dbReference>
<accession>A0ABR0Y476</accession>
<sequence length="240" mass="26830">MTTVTSDGDWNGQKRRSAEDELSGERGLLLSVLVNTSTLTVPGAGTGKVNEGGRKNNLPLAMKAYPFLAALALVAFVAALGTLYTRTVEARELSAAVIDMERRLNAAQLDAKELRGQNEQLTAAATEQKRFVTELEVKWQVESDEMKKKIRDLEGCETEKNELKTRLGTEEEELNKVKGQLESDRQNLEREINTLKTQLEALREGKAQRGLKHREALKLCGLPEQQEEPKKEEEKQKPSQ</sequence>
<keyword evidence="1" id="KW-0175">Coiled coil</keyword>
<keyword evidence="5" id="KW-1185">Reference proteome</keyword>
<gene>
    <name evidence="4" type="ORF">HHUSO_G35515</name>
</gene>
<feature type="compositionally biased region" description="Basic and acidic residues" evidence="2">
    <location>
        <begin position="227"/>
        <end position="240"/>
    </location>
</feature>
<keyword evidence="3" id="KW-0812">Transmembrane</keyword>
<evidence type="ECO:0000256" key="2">
    <source>
        <dbReference type="SAM" id="MobiDB-lite"/>
    </source>
</evidence>
<keyword evidence="3" id="KW-1133">Transmembrane helix</keyword>
<reference evidence="4 5" key="1">
    <citation type="submission" date="2021-05" db="EMBL/GenBank/DDBJ databases">
        <authorList>
            <person name="Zahm M."/>
            <person name="Klopp C."/>
            <person name="Cabau C."/>
            <person name="Kuhl H."/>
            <person name="Suciu R."/>
            <person name="Ciorpac M."/>
            <person name="Holostenco D."/>
            <person name="Gessner J."/>
            <person name="Wuertz S."/>
            <person name="Hohne C."/>
            <person name="Stock M."/>
            <person name="Gislard M."/>
            <person name="Lluch J."/>
            <person name="Milhes M."/>
            <person name="Lampietro C."/>
            <person name="Lopez Roques C."/>
            <person name="Donnadieu C."/>
            <person name="Du K."/>
            <person name="Schartl M."/>
            <person name="Guiguen Y."/>
        </authorList>
    </citation>
    <scope>NUCLEOTIDE SEQUENCE [LARGE SCALE GENOMIC DNA]</scope>
    <source>
        <strain evidence="4">Hh-F2</strain>
        <tissue evidence="4">Blood</tissue>
    </source>
</reference>
<proteinExistence type="predicted"/>
<feature type="region of interest" description="Disordered" evidence="2">
    <location>
        <begin position="206"/>
        <end position="240"/>
    </location>
</feature>